<dbReference type="GeneID" id="32584999"/>
<name>A0A176ZH76_9BRAD</name>
<evidence type="ECO:0000313" key="1">
    <source>
        <dbReference type="EMBL" id="OAF19869.1"/>
    </source>
</evidence>
<evidence type="ECO:0008006" key="3">
    <source>
        <dbReference type="Google" id="ProtNLM"/>
    </source>
</evidence>
<dbReference type="Proteomes" id="UP000077173">
    <property type="component" value="Unassembled WGS sequence"/>
</dbReference>
<sequence>MARANKVEEYREQAARGDPDAQYRLAWEYFRGEFVPKDVDAAIAQLRQWEKTNPELARFNIAKIKYAEGDSSFIDDIRSDCAAGFGPSLYLMGVYFLNRVGEESGRKSAIEYFGAAAQNGHLPSQYFVWKLSRLGFRRRLATAIPAFRAALAVAVAAWHNQNDERTLT</sequence>
<evidence type="ECO:0000313" key="2">
    <source>
        <dbReference type="Proteomes" id="UP000077173"/>
    </source>
</evidence>
<dbReference type="SMART" id="SM00671">
    <property type="entry name" value="SEL1"/>
    <property type="match status" value="2"/>
</dbReference>
<dbReference type="SUPFAM" id="SSF81901">
    <property type="entry name" value="HCP-like"/>
    <property type="match status" value="1"/>
</dbReference>
<accession>A0A176ZH76</accession>
<reference evidence="1 2" key="1">
    <citation type="submission" date="2016-02" db="EMBL/GenBank/DDBJ databases">
        <title>Draft genome sequence of the strain BR 10247T Bradyrhizobium neotropicale isolated from nodules of Centrolobium paraense.</title>
        <authorList>
            <person name="Simoes-Araujo J.L."/>
            <person name="Barauna A.C."/>
            <person name="Silva K."/>
            <person name="Zilli J.E."/>
        </authorList>
    </citation>
    <scope>NUCLEOTIDE SEQUENCE [LARGE SCALE GENOMIC DNA]</scope>
    <source>
        <strain evidence="1 2">BR 10247</strain>
    </source>
</reference>
<dbReference type="Gene3D" id="1.25.40.10">
    <property type="entry name" value="Tetratricopeptide repeat domain"/>
    <property type="match status" value="1"/>
</dbReference>
<gene>
    <name evidence="1" type="ORF">AXW67_35110</name>
</gene>
<dbReference type="RefSeq" id="WP_063676202.1">
    <property type="nucleotide sequence ID" value="NZ_LSEF01000012.1"/>
</dbReference>
<protein>
    <recommendedName>
        <fullName evidence="3">Sel1 repeat family protein</fullName>
    </recommendedName>
</protein>
<comment type="caution">
    <text evidence="1">The sequence shown here is derived from an EMBL/GenBank/DDBJ whole genome shotgun (WGS) entry which is preliminary data.</text>
</comment>
<dbReference type="InterPro" id="IPR006597">
    <property type="entry name" value="Sel1-like"/>
</dbReference>
<proteinExistence type="predicted"/>
<dbReference type="EMBL" id="LSEF01000012">
    <property type="protein sequence ID" value="OAF19869.1"/>
    <property type="molecule type" value="Genomic_DNA"/>
</dbReference>
<dbReference type="InterPro" id="IPR011990">
    <property type="entry name" value="TPR-like_helical_dom_sf"/>
</dbReference>
<organism evidence="1 2">
    <name type="scientific">Bradyrhizobium neotropicale</name>
    <dbReference type="NCBI Taxonomy" id="1497615"/>
    <lineage>
        <taxon>Bacteria</taxon>
        <taxon>Pseudomonadati</taxon>
        <taxon>Pseudomonadota</taxon>
        <taxon>Alphaproteobacteria</taxon>
        <taxon>Hyphomicrobiales</taxon>
        <taxon>Nitrobacteraceae</taxon>
        <taxon>Bradyrhizobium</taxon>
    </lineage>
</organism>
<keyword evidence="2" id="KW-1185">Reference proteome</keyword>
<dbReference type="AlphaFoldDB" id="A0A176ZH76"/>
<dbReference type="Pfam" id="PF08238">
    <property type="entry name" value="Sel1"/>
    <property type="match status" value="2"/>
</dbReference>